<evidence type="ECO:0000256" key="12">
    <source>
        <dbReference type="ARBA" id="ARBA00023242"/>
    </source>
</evidence>
<dbReference type="PANTHER" id="PTHR13710">
    <property type="entry name" value="DNA HELICASE RECQ FAMILY MEMBER"/>
    <property type="match status" value="1"/>
</dbReference>
<dbReference type="GO" id="GO:0009378">
    <property type="term" value="F:four-way junction helicase activity"/>
    <property type="evidence" value="ECO:0007669"/>
    <property type="project" value="TreeGrafter"/>
</dbReference>
<dbReference type="EMBL" id="NCKU01008103">
    <property type="protein sequence ID" value="RWS02139.1"/>
    <property type="molecule type" value="Genomic_DNA"/>
</dbReference>
<dbReference type="AlphaFoldDB" id="A0A443QGJ1"/>
<comment type="caution">
    <text evidence="20">The sequence shown here is derived from an EMBL/GenBank/DDBJ whole genome shotgun (WGS) entry which is preliminary data.</text>
</comment>
<keyword evidence="11" id="KW-0413">Isomerase</keyword>
<evidence type="ECO:0000259" key="18">
    <source>
        <dbReference type="PROSITE" id="PS51192"/>
    </source>
</evidence>
<dbReference type="GO" id="GO:0003677">
    <property type="term" value="F:DNA binding"/>
    <property type="evidence" value="ECO:0007669"/>
    <property type="project" value="UniProtKB-KW"/>
</dbReference>
<comment type="subcellular location">
    <subcellularLocation>
        <location evidence="3 15">Nucleus</location>
    </subcellularLocation>
</comment>
<dbReference type="EC" id="5.6.2.4" evidence="15"/>
<evidence type="ECO:0000256" key="17">
    <source>
        <dbReference type="SAM" id="MobiDB-lite"/>
    </source>
</evidence>
<dbReference type="CDD" id="cd18015">
    <property type="entry name" value="DEXHc_RecQ1"/>
    <property type="match status" value="1"/>
</dbReference>
<evidence type="ECO:0000313" key="20">
    <source>
        <dbReference type="EMBL" id="RWS02139.1"/>
    </source>
</evidence>
<dbReference type="InterPro" id="IPR032284">
    <property type="entry name" value="RecQ_Zn-bd"/>
</dbReference>
<dbReference type="GO" id="GO:0005694">
    <property type="term" value="C:chromosome"/>
    <property type="evidence" value="ECO:0007669"/>
    <property type="project" value="TreeGrafter"/>
</dbReference>
<dbReference type="Pfam" id="PF00271">
    <property type="entry name" value="Helicase_C"/>
    <property type="match status" value="1"/>
</dbReference>
<keyword evidence="10" id="KW-0238">DNA-binding</keyword>
<dbReference type="PROSITE" id="PS00690">
    <property type="entry name" value="DEAH_ATP_HELICASE"/>
    <property type="match status" value="1"/>
</dbReference>
<dbReference type="FunFam" id="3.40.50.300:FF:000752">
    <property type="entry name" value="ATP-dependent DNA helicase"/>
    <property type="match status" value="1"/>
</dbReference>
<dbReference type="InterPro" id="IPR001650">
    <property type="entry name" value="Helicase_C-like"/>
</dbReference>
<evidence type="ECO:0000256" key="15">
    <source>
        <dbReference type="RuleBase" id="RU364117"/>
    </source>
</evidence>
<dbReference type="Gene3D" id="3.40.50.300">
    <property type="entry name" value="P-loop containing nucleotide triphosphate hydrolases"/>
    <property type="match status" value="2"/>
</dbReference>
<dbReference type="Gene3D" id="1.10.10.10">
    <property type="entry name" value="Winged helix-like DNA-binding domain superfamily/Winged helix DNA-binding domain"/>
    <property type="match status" value="1"/>
</dbReference>
<dbReference type="GO" id="GO:0000724">
    <property type="term" value="P:double-strand break repair via homologous recombination"/>
    <property type="evidence" value="ECO:0007669"/>
    <property type="project" value="TreeGrafter"/>
</dbReference>
<dbReference type="Pfam" id="PF00270">
    <property type="entry name" value="DEAD"/>
    <property type="match status" value="1"/>
</dbReference>
<evidence type="ECO:0000256" key="13">
    <source>
        <dbReference type="ARBA" id="ARBA00034617"/>
    </source>
</evidence>
<evidence type="ECO:0000259" key="19">
    <source>
        <dbReference type="PROSITE" id="PS51194"/>
    </source>
</evidence>
<evidence type="ECO:0000256" key="9">
    <source>
        <dbReference type="ARBA" id="ARBA00022840"/>
    </source>
</evidence>
<comment type="cofactor">
    <cofactor evidence="1">
        <name>Mn(2+)</name>
        <dbReference type="ChEBI" id="CHEBI:29035"/>
    </cofactor>
</comment>
<dbReference type="InterPro" id="IPR004589">
    <property type="entry name" value="DNA_helicase_ATP-dep_RecQ"/>
</dbReference>
<dbReference type="PANTHER" id="PTHR13710:SF105">
    <property type="entry name" value="ATP-DEPENDENT DNA HELICASE Q1"/>
    <property type="match status" value="1"/>
</dbReference>
<dbReference type="InterPro" id="IPR011545">
    <property type="entry name" value="DEAD/DEAH_box_helicase_dom"/>
</dbReference>
<evidence type="ECO:0000256" key="3">
    <source>
        <dbReference type="ARBA" id="ARBA00004123"/>
    </source>
</evidence>
<evidence type="ECO:0000256" key="10">
    <source>
        <dbReference type="ARBA" id="ARBA00023125"/>
    </source>
</evidence>
<dbReference type="GO" id="GO:0016887">
    <property type="term" value="F:ATP hydrolysis activity"/>
    <property type="evidence" value="ECO:0007669"/>
    <property type="project" value="RHEA"/>
</dbReference>
<dbReference type="Pfam" id="PF16124">
    <property type="entry name" value="RecQ_Zn_bind"/>
    <property type="match status" value="1"/>
</dbReference>
<dbReference type="PROSITE" id="PS51194">
    <property type="entry name" value="HELICASE_CTER"/>
    <property type="match status" value="1"/>
</dbReference>
<comment type="catalytic activity">
    <reaction evidence="14">
        <text>ATP + H2O = ADP + phosphate + H(+)</text>
        <dbReference type="Rhea" id="RHEA:13065"/>
        <dbReference type="ChEBI" id="CHEBI:15377"/>
        <dbReference type="ChEBI" id="CHEBI:15378"/>
        <dbReference type="ChEBI" id="CHEBI:30616"/>
        <dbReference type="ChEBI" id="CHEBI:43474"/>
        <dbReference type="ChEBI" id="CHEBI:456216"/>
    </reaction>
    <physiologicalReaction direction="left-to-right" evidence="14">
        <dbReference type="Rhea" id="RHEA:13066"/>
    </physiologicalReaction>
</comment>
<dbReference type="InterPro" id="IPR036388">
    <property type="entry name" value="WH-like_DNA-bd_sf"/>
</dbReference>
<keyword evidence="7 15" id="KW-0378">Hydrolase</keyword>
<dbReference type="GO" id="GO:0043138">
    <property type="term" value="F:3'-5' DNA helicase activity"/>
    <property type="evidence" value="ECO:0007669"/>
    <property type="project" value="UniProtKB-EC"/>
</dbReference>
<feature type="coiled-coil region" evidence="16">
    <location>
        <begin position="1"/>
        <end position="49"/>
    </location>
</feature>
<keyword evidence="12 15" id="KW-0539">Nucleus</keyword>
<protein>
    <recommendedName>
        <fullName evidence="15">ATP-dependent DNA helicase</fullName>
        <ecNumber evidence="15">5.6.2.4</ecNumber>
    </recommendedName>
</protein>
<evidence type="ECO:0000256" key="5">
    <source>
        <dbReference type="ARBA" id="ARBA00022723"/>
    </source>
</evidence>
<dbReference type="SMART" id="SM00490">
    <property type="entry name" value="HELICc"/>
    <property type="match status" value="1"/>
</dbReference>
<dbReference type="GO" id="GO:0005634">
    <property type="term" value="C:nucleus"/>
    <property type="evidence" value="ECO:0007669"/>
    <property type="project" value="UniProtKB-SubCell"/>
</dbReference>
<keyword evidence="21" id="KW-1185">Reference proteome</keyword>
<evidence type="ECO:0000256" key="11">
    <source>
        <dbReference type="ARBA" id="ARBA00023235"/>
    </source>
</evidence>
<keyword evidence="9 15" id="KW-0067">ATP-binding</keyword>
<dbReference type="SUPFAM" id="SSF52540">
    <property type="entry name" value="P-loop containing nucleoside triphosphate hydrolases"/>
    <property type="match status" value="1"/>
</dbReference>
<dbReference type="OrthoDB" id="10261556at2759"/>
<gene>
    <name evidence="20" type="ORF">B4U79_12073</name>
</gene>
<dbReference type="FunFam" id="1.10.10.10:FF:000306">
    <property type="entry name" value="ATP-dependent DNA helicase"/>
    <property type="match status" value="1"/>
</dbReference>
<comment type="catalytic activity">
    <reaction evidence="13 15">
        <text>Couples ATP hydrolysis with the unwinding of duplex DNA by translocating in the 3'-5' direction.</text>
        <dbReference type="EC" id="5.6.2.4"/>
    </reaction>
</comment>
<evidence type="ECO:0000256" key="6">
    <source>
        <dbReference type="ARBA" id="ARBA00022741"/>
    </source>
</evidence>
<dbReference type="InterPro" id="IPR002464">
    <property type="entry name" value="DNA/RNA_helicase_DEAH_CS"/>
</dbReference>
<name>A0A443QGJ1_9ACAR</name>
<feature type="domain" description="Helicase C-terminal" evidence="19">
    <location>
        <begin position="283"/>
        <end position="431"/>
    </location>
</feature>
<sequence>MKSKSEKLREASEELRVVNEQIAKLKRRKRELESEIDSLKACLETQSEEIKQTFDNDHFEWSEKVQRMLREVFGIERFRSLQKVCINTTLSNKDCILVMPTGGGKSLCFQLPAVINDGITLVVSPLISLMEDQFMQLTKLNIKTAMFNNQSSKEESNQLMHNLVDAKTGLKILYVTPEKLAKSKRLMSQIEKVYKAGRFARIVIDEVHCCSQWGHDFRPDYKSLHIMKTQFPGTPILGLTATATTAVIKDIQKILNIEGCLVLKDSFFRPNLKYFIQQSSSKDSEELIKLIKEKFRNQCGIVYCMTIKETEEVSTQMCCKKIKASPYHAKLSSEDRNYIHQEWYKNNIHVIVATIAFGMGINKLDVRFVIHYTMSKSIENYYQETGRAGRDGKEAQCILFYRFSDTFKMTSFFYTERNALFNMYHMLRFCVDFKTCRKQYLAEYFEDDMKPACPQMCDNCQNKDKALNTIDVKNYCVQLLKIIENAAKKKERLTALKLIEAWLQKGDKKLRIPDIEPPSLTRSQCELIIIYLLLDDYLKEDFHFTAYSTISYIVSGHKAALINSKKSIEYDFPFVDKNYIIKSVKKRKNSEEPTSTKKSKSNDIEEVTLD</sequence>
<dbReference type="STRING" id="1965070.A0A443QGJ1"/>
<feature type="region of interest" description="Disordered" evidence="17">
    <location>
        <begin position="585"/>
        <end position="610"/>
    </location>
</feature>
<dbReference type="FunFam" id="3.40.50.300:FF:001456">
    <property type="entry name" value="ATP-dependent DNA helicase"/>
    <property type="match status" value="1"/>
</dbReference>
<feature type="compositionally biased region" description="Basic and acidic residues" evidence="17">
    <location>
        <begin position="589"/>
        <end position="603"/>
    </location>
</feature>
<reference evidence="20 21" key="1">
    <citation type="journal article" date="2018" name="Gigascience">
        <title>Genomes of trombidid mites reveal novel predicted allergens and laterally-transferred genes associated with secondary metabolism.</title>
        <authorList>
            <person name="Dong X."/>
            <person name="Chaisiri K."/>
            <person name="Xia D."/>
            <person name="Armstrong S.D."/>
            <person name="Fang Y."/>
            <person name="Donnelly M.J."/>
            <person name="Kadowaki T."/>
            <person name="McGarry J.W."/>
            <person name="Darby A.C."/>
            <person name="Makepeace B.L."/>
        </authorList>
    </citation>
    <scope>NUCLEOTIDE SEQUENCE [LARGE SCALE GENOMIC DNA]</scope>
    <source>
        <strain evidence="20">UoL-WK</strain>
    </source>
</reference>
<dbReference type="GO" id="GO:0005737">
    <property type="term" value="C:cytoplasm"/>
    <property type="evidence" value="ECO:0007669"/>
    <property type="project" value="TreeGrafter"/>
</dbReference>
<evidence type="ECO:0000256" key="1">
    <source>
        <dbReference type="ARBA" id="ARBA00001936"/>
    </source>
</evidence>
<organism evidence="20 21">
    <name type="scientific">Dinothrombium tinctorium</name>
    <dbReference type="NCBI Taxonomy" id="1965070"/>
    <lineage>
        <taxon>Eukaryota</taxon>
        <taxon>Metazoa</taxon>
        <taxon>Ecdysozoa</taxon>
        <taxon>Arthropoda</taxon>
        <taxon>Chelicerata</taxon>
        <taxon>Arachnida</taxon>
        <taxon>Acari</taxon>
        <taxon>Acariformes</taxon>
        <taxon>Trombidiformes</taxon>
        <taxon>Prostigmata</taxon>
        <taxon>Anystina</taxon>
        <taxon>Parasitengona</taxon>
        <taxon>Trombidioidea</taxon>
        <taxon>Trombidiidae</taxon>
        <taxon>Dinothrombium</taxon>
    </lineage>
</organism>
<evidence type="ECO:0000256" key="8">
    <source>
        <dbReference type="ARBA" id="ARBA00022806"/>
    </source>
</evidence>
<dbReference type="InterPro" id="IPR014001">
    <property type="entry name" value="Helicase_ATP-bd"/>
</dbReference>
<dbReference type="SMART" id="SM00487">
    <property type="entry name" value="DEXDc"/>
    <property type="match status" value="1"/>
</dbReference>
<dbReference type="InterPro" id="IPR027417">
    <property type="entry name" value="P-loop_NTPase"/>
</dbReference>
<evidence type="ECO:0000256" key="16">
    <source>
        <dbReference type="SAM" id="Coils"/>
    </source>
</evidence>
<keyword evidence="16" id="KW-0175">Coiled coil</keyword>
<dbReference type="NCBIfam" id="TIGR00614">
    <property type="entry name" value="recQ_fam"/>
    <property type="match status" value="1"/>
</dbReference>
<keyword evidence="6 15" id="KW-0547">Nucleotide-binding</keyword>
<dbReference type="CDD" id="cd18794">
    <property type="entry name" value="SF2_C_RecQ"/>
    <property type="match status" value="1"/>
</dbReference>
<keyword evidence="8 15" id="KW-0347">Helicase</keyword>
<evidence type="ECO:0000256" key="2">
    <source>
        <dbReference type="ARBA" id="ARBA00001946"/>
    </source>
</evidence>
<feature type="domain" description="Helicase ATP-binding" evidence="18">
    <location>
        <begin position="86"/>
        <end position="261"/>
    </location>
</feature>
<proteinExistence type="inferred from homology"/>
<evidence type="ECO:0000313" key="21">
    <source>
        <dbReference type="Proteomes" id="UP000285301"/>
    </source>
</evidence>
<dbReference type="PROSITE" id="PS51192">
    <property type="entry name" value="HELICASE_ATP_BIND_1"/>
    <property type="match status" value="1"/>
</dbReference>
<accession>A0A443QGJ1</accession>
<dbReference type="Proteomes" id="UP000285301">
    <property type="component" value="Unassembled WGS sequence"/>
</dbReference>
<evidence type="ECO:0000256" key="4">
    <source>
        <dbReference type="ARBA" id="ARBA00005446"/>
    </source>
</evidence>
<evidence type="ECO:0000256" key="7">
    <source>
        <dbReference type="ARBA" id="ARBA00022801"/>
    </source>
</evidence>
<keyword evidence="5" id="KW-0479">Metal-binding</keyword>
<dbReference type="GO" id="GO:0005524">
    <property type="term" value="F:ATP binding"/>
    <property type="evidence" value="ECO:0007669"/>
    <property type="project" value="UniProtKB-KW"/>
</dbReference>
<comment type="cofactor">
    <cofactor evidence="2">
        <name>Mg(2+)</name>
        <dbReference type="ChEBI" id="CHEBI:18420"/>
    </cofactor>
</comment>
<evidence type="ECO:0000256" key="14">
    <source>
        <dbReference type="ARBA" id="ARBA00048778"/>
    </source>
</evidence>
<comment type="similarity">
    <text evidence="4 15">Belongs to the helicase family. RecQ subfamily.</text>
</comment>
<dbReference type="GO" id="GO:0046872">
    <property type="term" value="F:metal ion binding"/>
    <property type="evidence" value="ECO:0007669"/>
    <property type="project" value="UniProtKB-KW"/>
</dbReference>